<dbReference type="InterPro" id="IPR004926">
    <property type="entry name" value="LEA_3a"/>
</dbReference>
<evidence type="ECO:0000313" key="1">
    <source>
        <dbReference type="EMBL" id="GMH25952.1"/>
    </source>
</evidence>
<dbReference type="PANTHER" id="PTHR33509:SF5">
    <property type="entry name" value="PROTEIN SENESCENCE-ASSOCIATED GENE 21, MITOCHONDRIAL"/>
    <property type="match status" value="1"/>
</dbReference>
<dbReference type="Pfam" id="PF03242">
    <property type="entry name" value="LEA_3a"/>
    <property type="match status" value="1"/>
</dbReference>
<dbReference type="EMBL" id="BSYO01000030">
    <property type="protein sequence ID" value="GMH25952.1"/>
    <property type="molecule type" value="Genomic_DNA"/>
</dbReference>
<name>A0AAD3TCD5_NEPGR</name>
<dbReference type="Proteomes" id="UP001279734">
    <property type="component" value="Unassembled WGS sequence"/>
</dbReference>
<sequence length="103" mass="11361">MARSFFNANILSAVLVDSISLALNRRGYAAASQGGVVSNLAREGSARMEKAAQDEVARSAENSWVPDPVTGYYRPANRTDEIDAAELREMVIKNKNLEEFRQL</sequence>
<dbReference type="AlphaFoldDB" id="A0AAD3TCD5"/>
<reference evidence="1" key="1">
    <citation type="submission" date="2023-05" db="EMBL/GenBank/DDBJ databases">
        <title>Nepenthes gracilis genome sequencing.</title>
        <authorList>
            <person name="Fukushima K."/>
        </authorList>
    </citation>
    <scope>NUCLEOTIDE SEQUENCE</scope>
    <source>
        <strain evidence="1">SING2019-196</strain>
    </source>
</reference>
<dbReference type="GO" id="GO:0005739">
    <property type="term" value="C:mitochondrion"/>
    <property type="evidence" value="ECO:0007669"/>
    <property type="project" value="TreeGrafter"/>
</dbReference>
<comment type="caution">
    <text evidence="1">The sequence shown here is derived from an EMBL/GenBank/DDBJ whole genome shotgun (WGS) entry which is preliminary data.</text>
</comment>
<organism evidence="1 2">
    <name type="scientific">Nepenthes gracilis</name>
    <name type="common">Slender pitcher plant</name>
    <dbReference type="NCBI Taxonomy" id="150966"/>
    <lineage>
        <taxon>Eukaryota</taxon>
        <taxon>Viridiplantae</taxon>
        <taxon>Streptophyta</taxon>
        <taxon>Embryophyta</taxon>
        <taxon>Tracheophyta</taxon>
        <taxon>Spermatophyta</taxon>
        <taxon>Magnoliopsida</taxon>
        <taxon>eudicotyledons</taxon>
        <taxon>Gunneridae</taxon>
        <taxon>Pentapetalae</taxon>
        <taxon>Caryophyllales</taxon>
        <taxon>Nepenthaceae</taxon>
        <taxon>Nepenthes</taxon>
    </lineage>
</organism>
<protein>
    <submittedName>
        <fullName evidence="1">Uncharacterized protein</fullName>
    </submittedName>
</protein>
<dbReference type="PANTHER" id="PTHR33509">
    <property type="entry name" value="LATE EMBRYOGENIS ABUNDANT PROTEIN 2-RELATED"/>
    <property type="match status" value="1"/>
</dbReference>
<gene>
    <name evidence="1" type="ORF">Nepgr_027795</name>
</gene>
<proteinExistence type="predicted"/>
<evidence type="ECO:0000313" key="2">
    <source>
        <dbReference type="Proteomes" id="UP001279734"/>
    </source>
</evidence>
<keyword evidence="2" id="KW-1185">Reference proteome</keyword>
<accession>A0AAD3TCD5</accession>
<dbReference type="GO" id="GO:0006950">
    <property type="term" value="P:response to stress"/>
    <property type="evidence" value="ECO:0007669"/>
    <property type="project" value="TreeGrafter"/>
</dbReference>